<proteinExistence type="predicted"/>
<gene>
    <name evidence="2" type="ORF">FGO68_gene3335</name>
</gene>
<protein>
    <submittedName>
        <fullName evidence="2">Uncharacterized protein</fullName>
    </submittedName>
</protein>
<evidence type="ECO:0000313" key="3">
    <source>
        <dbReference type="Proteomes" id="UP000785679"/>
    </source>
</evidence>
<keyword evidence="1" id="KW-1133">Transmembrane helix</keyword>
<dbReference type="Proteomes" id="UP000785679">
    <property type="component" value="Unassembled WGS sequence"/>
</dbReference>
<dbReference type="AlphaFoldDB" id="A0A8J8ND70"/>
<sequence length="144" mass="16127">MAKYSWVLLFLTRCRMNIQFRNCIFQTFEQPPLAISFTNEKSSKIIFSLSFLGVNEISTVCLLFITGDWGPSKSLPSSSNISLNKPPPSTLLSSLYSRLGFLIYSSALAFRIALTLIRLVPYTLCPLKQIPLSPPSPQKMSISE</sequence>
<organism evidence="2 3">
    <name type="scientific">Halteria grandinella</name>
    <dbReference type="NCBI Taxonomy" id="5974"/>
    <lineage>
        <taxon>Eukaryota</taxon>
        <taxon>Sar</taxon>
        <taxon>Alveolata</taxon>
        <taxon>Ciliophora</taxon>
        <taxon>Intramacronucleata</taxon>
        <taxon>Spirotrichea</taxon>
        <taxon>Stichotrichia</taxon>
        <taxon>Sporadotrichida</taxon>
        <taxon>Halteriidae</taxon>
        <taxon>Halteria</taxon>
    </lineage>
</organism>
<evidence type="ECO:0000313" key="2">
    <source>
        <dbReference type="EMBL" id="TNV72280.1"/>
    </source>
</evidence>
<comment type="caution">
    <text evidence="2">The sequence shown here is derived from an EMBL/GenBank/DDBJ whole genome shotgun (WGS) entry which is preliminary data.</text>
</comment>
<feature type="transmembrane region" description="Helical" evidence="1">
    <location>
        <begin position="101"/>
        <end position="120"/>
    </location>
</feature>
<keyword evidence="3" id="KW-1185">Reference proteome</keyword>
<feature type="transmembrane region" description="Helical" evidence="1">
    <location>
        <begin position="45"/>
        <end position="65"/>
    </location>
</feature>
<accession>A0A8J8ND70</accession>
<keyword evidence="1" id="KW-0812">Transmembrane</keyword>
<dbReference type="EMBL" id="RRYP01023164">
    <property type="protein sequence ID" value="TNV72280.1"/>
    <property type="molecule type" value="Genomic_DNA"/>
</dbReference>
<keyword evidence="1" id="KW-0472">Membrane</keyword>
<reference evidence="2" key="1">
    <citation type="submission" date="2019-06" db="EMBL/GenBank/DDBJ databases">
        <authorList>
            <person name="Zheng W."/>
        </authorList>
    </citation>
    <scope>NUCLEOTIDE SEQUENCE</scope>
    <source>
        <strain evidence="2">QDHG01</strain>
    </source>
</reference>
<evidence type="ECO:0000256" key="1">
    <source>
        <dbReference type="SAM" id="Phobius"/>
    </source>
</evidence>
<name>A0A8J8ND70_HALGN</name>